<protein>
    <recommendedName>
        <fullName evidence="4">Leucyl/phenylalanyl-tRNA--protein transferase</fullName>
        <ecNumber evidence="4">2.3.2.6</ecNumber>
    </recommendedName>
    <alternativeName>
        <fullName evidence="4">L/F-transferase</fullName>
    </alternativeName>
    <alternativeName>
        <fullName evidence="4">Leucyltransferase</fullName>
    </alternativeName>
    <alternativeName>
        <fullName evidence="4">Phenyalanyltransferase</fullName>
    </alternativeName>
</protein>
<accession>A0ABT0JW93</accession>
<dbReference type="HAMAP" id="MF_00688">
    <property type="entry name" value="Leu_Phe_trans"/>
    <property type="match status" value="1"/>
</dbReference>
<evidence type="ECO:0000256" key="4">
    <source>
        <dbReference type="HAMAP-Rule" id="MF_00688"/>
    </source>
</evidence>
<proteinExistence type="inferred from homology"/>
<gene>
    <name evidence="4 6" type="primary">aat</name>
    <name evidence="6" type="ORF">MXD59_08505</name>
</gene>
<dbReference type="NCBIfam" id="TIGR00667">
    <property type="entry name" value="aat"/>
    <property type="match status" value="1"/>
</dbReference>
<keyword evidence="1 4" id="KW-0963">Cytoplasm</keyword>
<dbReference type="PANTHER" id="PTHR30098">
    <property type="entry name" value="LEUCYL/PHENYLALANYL-TRNA--PROTEIN TRANSFERASE"/>
    <property type="match status" value="1"/>
</dbReference>
<keyword evidence="7" id="KW-1185">Reference proteome</keyword>
<dbReference type="InterPro" id="IPR016181">
    <property type="entry name" value="Acyl_CoA_acyltransferase"/>
</dbReference>
<feature type="region of interest" description="Disordered" evidence="5">
    <location>
        <begin position="99"/>
        <end position="124"/>
    </location>
</feature>
<dbReference type="RefSeq" id="WP_248824201.1">
    <property type="nucleotide sequence ID" value="NZ_JALKFT010000006.1"/>
</dbReference>
<dbReference type="EMBL" id="JALKFT010000006">
    <property type="protein sequence ID" value="MCK9875812.1"/>
    <property type="molecule type" value="Genomic_DNA"/>
</dbReference>
<dbReference type="Gene3D" id="3.30.70.3550">
    <property type="entry name" value="Leucyl/phenylalanyl-tRNA-protein transferase, N-terminal domain"/>
    <property type="match status" value="1"/>
</dbReference>
<dbReference type="Proteomes" id="UP001201873">
    <property type="component" value="Unassembled WGS sequence"/>
</dbReference>
<dbReference type="InterPro" id="IPR042221">
    <property type="entry name" value="Leu/Phe-tRNA_Trfase_N"/>
</dbReference>
<dbReference type="PANTHER" id="PTHR30098:SF2">
    <property type="entry name" value="LEUCYL_PHENYLALANYL-TRNA--PROTEIN TRANSFERASE"/>
    <property type="match status" value="1"/>
</dbReference>
<dbReference type="SUPFAM" id="SSF55729">
    <property type="entry name" value="Acyl-CoA N-acyltransferases (Nat)"/>
    <property type="match status" value="1"/>
</dbReference>
<comment type="function">
    <text evidence="4">Functions in the N-end rule pathway of protein degradation where it conjugates Leu, Phe and, less efficiently, Met from aminoacyl-tRNAs to the N-termini of proteins containing an N-terminal arginine or lysine.</text>
</comment>
<evidence type="ECO:0000256" key="1">
    <source>
        <dbReference type="ARBA" id="ARBA00022490"/>
    </source>
</evidence>
<keyword evidence="2 4" id="KW-0808">Transferase</keyword>
<comment type="caution">
    <text evidence="6">The sequence shown here is derived from an EMBL/GenBank/DDBJ whole genome shotgun (WGS) entry which is preliminary data.</text>
</comment>
<comment type="similarity">
    <text evidence="4">Belongs to the L/F-transferase family.</text>
</comment>
<evidence type="ECO:0000313" key="6">
    <source>
        <dbReference type="EMBL" id="MCK9875812.1"/>
    </source>
</evidence>
<dbReference type="GO" id="GO:0008914">
    <property type="term" value="F:leucyl-tRNA--protein transferase activity"/>
    <property type="evidence" value="ECO:0007669"/>
    <property type="project" value="UniProtKB-EC"/>
</dbReference>
<reference evidence="6 7" key="1">
    <citation type="submission" date="2022-04" db="EMBL/GenBank/DDBJ databases">
        <title>Genome diversity in the genus Frankia.</title>
        <authorList>
            <person name="Carlos-Shanley C."/>
            <person name="Hahn D."/>
        </authorList>
    </citation>
    <scope>NUCLEOTIDE SEQUENCE [LARGE SCALE GENOMIC DNA]</scope>
    <source>
        <strain evidence="6 7">Ag45/Mut15</strain>
    </source>
</reference>
<organism evidence="6 7">
    <name type="scientific">Frankia umida</name>
    <dbReference type="NCBI Taxonomy" id="573489"/>
    <lineage>
        <taxon>Bacteria</taxon>
        <taxon>Bacillati</taxon>
        <taxon>Actinomycetota</taxon>
        <taxon>Actinomycetes</taxon>
        <taxon>Frankiales</taxon>
        <taxon>Frankiaceae</taxon>
        <taxon>Frankia</taxon>
    </lineage>
</organism>
<sequence>MALTAAPRPVGPSVWDGVSLHRSPRRAPVAVGGTMDPATLVGAYRVGAFPWPSDEPADDATDVPAAAAVASSGATIDESGDLAPVEAVDGIVSVYGYGATDHPASTDGRPGGTDGQRGSTDSAEPAEWGLAEYYRMLRAAVAARRIRHLSPQRPGGYDLPWWSPDPRAVIPAGGVRVSRSLRKRLRGCGWTTSIDEAFVDVVRGCQRDGTSGWITDELLDGYAELHALGWAHSIEVWDGDELVGGMYGVGIGGVFAGESMFHARTDASKIALADFDARFRAGGGVLLDVQLTTEHLISLGARDVPRRDYLAVLAKVRDDDVRLTRDRLPVSRLAPPTTS</sequence>
<keyword evidence="3 4" id="KW-0012">Acyltransferase</keyword>
<evidence type="ECO:0000256" key="2">
    <source>
        <dbReference type="ARBA" id="ARBA00022679"/>
    </source>
</evidence>
<dbReference type="InterPro" id="IPR004616">
    <property type="entry name" value="Leu/Phe-tRNA_Trfase"/>
</dbReference>
<evidence type="ECO:0000256" key="5">
    <source>
        <dbReference type="SAM" id="MobiDB-lite"/>
    </source>
</evidence>
<comment type="subcellular location">
    <subcellularLocation>
        <location evidence="4">Cytoplasm</location>
    </subcellularLocation>
</comment>
<comment type="catalytic activity">
    <reaction evidence="4">
        <text>L-phenylalanyl-tRNA(Phe) + an N-terminal L-alpha-aminoacyl-[protein] = an N-terminal L-phenylalanyl-L-alpha-aminoacyl-[protein] + tRNA(Phe)</text>
        <dbReference type="Rhea" id="RHEA:43632"/>
        <dbReference type="Rhea" id="RHEA-COMP:9668"/>
        <dbReference type="Rhea" id="RHEA-COMP:9699"/>
        <dbReference type="Rhea" id="RHEA-COMP:10636"/>
        <dbReference type="Rhea" id="RHEA-COMP:10637"/>
        <dbReference type="ChEBI" id="CHEBI:78442"/>
        <dbReference type="ChEBI" id="CHEBI:78531"/>
        <dbReference type="ChEBI" id="CHEBI:78597"/>
        <dbReference type="ChEBI" id="CHEBI:83561"/>
        <dbReference type="EC" id="2.3.2.6"/>
    </reaction>
</comment>
<dbReference type="Gene3D" id="3.40.630.70">
    <property type="entry name" value="Leucyl/phenylalanyl-tRNA-protein transferase, C-terminal domain"/>
    <property type="match status" value="1"/>
</dbReference>
<evidence type="ECO:0000256" key="3">
    <source>
        <dbReference type="ARBA" id="ARBA00023315"/>
    </source>
</evidence>
<comment type="catalytic activity">
    <reaction evidence="4">
        <text>N-terminal L-arginyl-[protein] + L-leucyl-tRNA(Leu) = N-terminal L-leucyl-L-arginyl-[protein] + tRNA(Leu) + H(+)</text>
        <dbReference type="Rhea" id="RHEA:50416"/>
        <dbReference type="Rhea" id="RHEA-COMP:9613"/>
        <dbReference type="Rhea" id="RHEA-COMP:9622"/>
        <dbReference type="Rhea" id="RHEA-COMP:12672"/>
        <dbReference type="Rhea" id="RHEA-COMP:12673"/>
        <dbReference type="ChEBI" id="CHEBI:15378"/>
        <dbReference type="ChEBI" id="CHEBI:64719"/>
        <dbReference type="ChEBI" id="CHEBI:78442"/>
        <dbReference type="ChEBI" id="CHEBI:78494"/>
        <dbReference type="ChEBI" id="CHEBI:133044"/>
        <dbReference type="EC" id="2.3.2.6"/>
    </reaction>
</comment>
<dbReference type="Pfam" id="PF03588">
    <property type="entry name" value="Leu_Phe_trans"/>
    <property type="match status" value="1"/>
</dbReference>
<evidence type="ECO:0000313" key="7">
    <source>
        <dbReference type="Proteomes" id="UP001201873"/>
    </source>
</evidence>
<comment type="catalytic activity">
    <reaction evidence="4">
        <text>N-terminal L-lysyl-[protein] + L-leucyl-tRNA(Leu) = N-terminal L-leucyl-L-lysyl-[protein] + tRNA(Leu) + H(+)</text>
        <dbReference type="Rhea" id="RHEA:12340"/>
        <dbReference type="Rhea" id="RHEA-COMP:9613"/>
        <dbReference type="Rhea" id="RHEA-COMP:9622"/>
        <dbReference type="Rhea" id="RHEA-COMP:12670"/>
        <dbReference type="Rhea" id="RHEA-COMP:12671"/>
        <dbReference type="ChEBI" id="CHEBI:15378"/>
        <dbReference type="ChEBI" id="CHEBI:65249"/>
        <dbReference type="ChEBI" id="CHEBI:78442"/>
        <dbReference type="ChEBI" id="CHEBI:78494"/>
        <dbReference type="ChEBI" id="CHEBI:133043"/>
        <dbReference type="EC" id="2.3.2.6"/>
    </reaction>
</comment>
<dbReference type="EC" id="2.3.2.6" evidence="4"/>
<dbReference type="InterPro" id="IPR042203">
    <property type="entry name" value="Leu/Phe-tRNA_Trfase_C"/>
</dbReference>
<name>A0ABT0JW93_9ACTN</name>
<feature type="region of interest" description="Disordered" evidence="5">
    <location>
        <begin position="1"/>
        <end position="20"/>
    </location>
</feature>